<evidence type="ECO:0000313" key="2">
    <source>
        <dbReference type="Proteomes" id="UP000002282"/>
    </source>
</evidence>
<name>A0A0R1DVX7_DROYA</name>
<organism evidence="1 2">
    <name type="scientific">Drosophila yakuba</name>
    <name type="common">Fruit fly</name>
    <dbReference type="NCBI Taxonomy" id="7245"/>
    <lineage>
        <taxon>Eukaryota</taxon>
        <taxon>Metazoa</taxon>
        <taxon>Ecdysozoa</taxon>
        <taxon>Arthropoda</taxon>
        <taxon>Hexapoda</taxon>
        <taxon>Insecta</taxon>
        <taxon>Pterygota</taxon>
        <taxon>Neoptera</taxon>
        <taxon>Endopterygota</taxon>
        <taxon>Diptera</taxon>
        <taxon>Brachycera</taxon>
        <taxon>Muscomorpha</taxon>
        <taxon>Ephydroidea</taxon>
        <taxon>Drosophilidae</taxon>
        <taxon>Drosophila</taxon>
        <taxon>Sophophora</taxon>
    </lineage>
</organism>
<dbReference type="Proteomes" id="UP000002282">
    <property type="component" value="Chromosome 3L"/>
</dbReference>
<protein>
    <submittedName>
        <fullName evidence="1">Uncharacterized protein</fullName>
    </submittedName>
</protein>
<proteinExistence type="predicted"/>
<dbReference type="KEGG" id="dya:Dyak_GE27797"/>
<sequence>MMIMVVGSLDAILNSRRYSDRMWHIDGAIFDGRVSGNWGSEWDWNWNWNWYCSAPLCSSYCLFLVDARSYTREKL</sequence>
<dbReference type="AlphaFoldDB" id="A0A0R1DVX7"/>
<dbReference type="EMBL" id="CM000159">
    <property type="protein sequence ID" value="KRK01288.1"/>
    <property type="molecule type" value="Genomic_DNA"/>
</dbReference>
<keyword evidence="2" id="KW-1185">Reference proteome</keyword>
<gene>
    <name evidence="1" type="primary">Dyak\GE27797</name>
    <name evidence="1" type="synonym">GE27797</name>
    <name evidence="1" type="ORF">Dyak_GE27797</name>
</gene>
<accession>A0A0R1DVX7</accession>
<evidence type="ECO:0000313" key="1">
    <source>
        <dbReference type="EMBL" id="KRK01288.1"/>
    </source>
</evidence>
<reference evidence="1 2" key="1">
    <citation type="journal article" date="2007" name="Nature">
        <title>Evolution of genes and genomes on the Drosophila phylogeny.</title>
        <authorList>
            <consortium name="Drosophila 12 Genomes Consortium"/>
            <person name="Clark A.G."/>
            <person name="Eisen M.B."/>
            <person name="Smith D.R."/>
            <person name="Bergman C.M."/>
            <person name="Oliver B."/>
            <person name="Markow T.A."/>
            <person name="Kaufman T.C."/>
            <person name="Kellis M."/>
            <person name="Gelbart W."/>
            <person name="Iyer V.N."/>
            <person name="Pollard D.A."/>
            <person name="Sackton T.B."/>
            <person name="Larracuente A.M."/>
            <person name="Singh N.D."/>
            <person name="Abad J.P."/>
            <person name="Abt D.N."/>
            <person name="Adryan B."/>
            <person name="Aguade M."/>
            <person name="Akashi H."/>
            <person name="Anderson W.W."/>
            <person name="Aquadro C.F."/>
            <person name="Ardell D.H."/>
            <person name="Arguello R."/>
            <person name="Artieri C.G."/>
            <person name="Barbash D.A."/>
            <person name="Barker D."/>
            <person name="Barsanti P."/>
            <person name="Batterham P."/>
            <person name="Batzoglou S."/>
            <person name="Begun D."/>
            <person name="Bhutkar A."/>
            <person name="Blanco E."/>
            <person name="Bosak S.A."/>
            <person name="Bradley R.K."/>
            <person name="Brand A.D."/>
            <person name="Brent M.R."/>
            <person name="Brooks A.N."/>
            <person name="Brown R.H."/>
            <person name="Butlin R.K."/>
            <person name="Caggese C."/>
            <person name="Calvi B.R."/>
            <person name="Bernardo de Carvalho A."/>
            <person name="Caspi A."/>
            <person name="Castrezana S."/>
            <person name="Celniker S.E."/>
            <person name="Chang J.L."/>
            <person name="Chapple C."/>
            <person name="Chatterji S."/>
            <person name="Chinwalla A."/>
            <person name="Civetta A."/>
            <person name="Clifton S.W."/>
            <person name="Comeron J.M."/>
            <person name="Costello J.C."/>
            <person name="Coyne J.A."/>
            <person name="Daub J."/>
            <person name="David R.G."/>
            <person name="Delcher A.L."/>
            <person name="Delehaunty K."/>
            <person name="Do C.B."/>
            <person name="Ebling H."/>
            <person name="Edwards K."/>
            <person name="Eickbush T."/>
            <person name="Evans J.D."/>
            <person name="Filipski A."/>
            <person name="Findeiss S."/>
            <person name="Freyhult E."/>
            <person name="Fulton L."/>
            <person name="Fulton R."/>
            <person name="Garcia A.C."/>
            <person name="Gardiner A."/>
            <person name="Garfield D.A."/>
            <person name="Garvin B.E."/>
            <person name="Gibson G."/>
            <person name="Gilbert D."/>
            <person name="Gnerre S."/>
            <person name="Godfrey J."/>
            <person name="Good R."/>
            <person name="Gotea V."/>
            <person name="Gravely B."/>
            <person name="Greenberg A.J."/>
            <person name="Griffiths-Jones S."/>
            <person name="Gross S."/>
            <person name="Guigo R."/>
            <person name="Gustafson E.A."/>
            <person name="Haerty W."/>
            <person name="Hahn M.W."/>
            <person name="Halligan D.L."/>
            <person name="Halpern A.L."/>
            <person name="Halter G.M."/>
            <person name="Han M.V."/>
            <person name="Heger A."/>
            <person name="Hillier L."/>
            <person name="Hinrichs A.S."/>
            <person name="Holmes I."/>
            <person name="Hoskins R.A."/>
            <person name="Hubisz M.J."/>
            <person name="Hultmark D."/>
            <person name="Huntley M.A."/>
            <person name="Jaffe D.B."/>
            <person name="Jagadeeshan S."/>
            <person name="Jeck W.R."/>
            <person name="Johnson J."/>
            <person name="Jones C.D."/>
            <person name="Jordan W.C."/>
            <person name="Karpen G.H."/>
            <person name="Kataoka E."/>
            <person name="Keightley P.D."/>
            <person name="Kheradpour P."/>
            <person name="Kirkness E.F."/>
            <person name="Koerich L.B."/>
            <person name="Kristiansen K."/>
            <person name="Kudrna D."/>
            <person name="Kulathinal R.J."/>
            <person name="Kumar S."/>
            <person name="Kwok R."/>
            <person name="Lander E."/>
            <person name="Langley C.H."/>
            <person name="Lapoint R."/>
            <person name="Lazzaro B.P."/>
            <person name="Lee S.J."/>
            <person name="Levesque L."/>
            <person name="Li R."/>
            <person name="Lin C.F."/>
            <person name="Lin M.F."/>
            <person name="Lindblad-Toh K."/>
            <person name="Llopart A."/>
            <person name="Long M."/>
            <person name="Low L."/>
            <person name="Lozovsky E."/>
            <person name="Lu J."/>
            <person name="Luo M."/>
            <person name="Machado C.A."/>
            <person name="Makalowski W."/>
            <person name="Marzo M."/>
            <person name="Matsuda M."/>
            <person name="Matzkin L."/>
            <person name="McAllister B."/>
            <person name="McBride C.S."/>
            <person name="McKernan B."/>
            <person name="McKernan K."/>
            <person name="Mendez-Lago M."/>
            <person name="Minx P."/>
            <person name="Mollenhauer M.U."/>
            <person name="Montooth K."/>
            <person name="Mount S.M."/>
            <person name="Mu X."/>
            <person name="Myers E."/>
            <person name="Negre B."/>
            <person name="Newfeld S."/>
            <person name="Nielsen R."/>
            <person name="Noor M.A."/>
            <person name="O'Grady P."/>
            <person name="Pachter L."/>
            <person name="Papaceit M."/>
            <person name="Parisi M.J."/>
            <person name="Parisi M."/>
            <person name="Parts L."/>
            <person name="Pedersen J.S."/>
            <person name="Pesole G."/>
            <person name="Phillippy A.M."/>
            <person name="Ponting C.P."/>
            <person name="Pop M."/>
            <person name="Porcelli D."/>
            <person name="Powell J.R."/>
            <person name="Prohaska S."/>
            <person name="Pruitt K."/>
            <person name="Puig M."/>
            <person name="Quesneville H."/>
            <person name="Ram K.R."/>
            <person name="Rand D."/>
            <person name="Rasmussen M.D."/>
            <person name="Reed L.K."/>
            <person name="Reenan R."/>
            <person name="Reily A."/>
            <person name="Remington K.A."/>
            <person name="Rieger T.T."/>
            <person name="Ritchie M.G."/>
            <person name="Robin C."/>
            <person name="Rogers Y.H."/>
            <person name="Rohde C."/>
            <person name="Rozas J."/>
            <person name="Rubenfield M.J."/>
            <person name="Ruiz A."/>
            <person name="Russo S."/>
            <person name="Salzberg S.L."/>
            <person name="Sanchez-Gracia A."/>
            <person name="Saranga D.J."/>
            <person name="Sato H."/>
            <person name="Schaeffer S.W."/>
            <person name="Schatz M.C."/>
            <person name="Schlenke T."/>
            <person name="Schwartz R."/>
            <person name="Segarra C."/>
            <person name="Singh R.S."/>
            <person name="Sirot L."/>
            <person name="Sirota M."/>
            <person name="Sisneros N.B."/>
            <person name="Smith C.D."/>
            <person name="Smith T.F."/>
            <person name="Spieth J."/>
            <person name="Stage D.E."/>
            <person name="Stark A."/>
            <person name="Stephan W."/>
            <person name="Strausberg R.L."/>
            <person name="Strempel S."/>
            <person name="Sturgill D."/>
            <person name="Sutton G."/>
            <person name="Sutton G.G."/>
            <person name="Tao W."/>
            <person name="Teichmann S."/>
            <person name="Tobari Y.N."/>
            <person name="Tomimura Y."/>
            <person name="Tsolas J.M."/>
            <person name="Valente V.L."/>
            <person name="Venter E."/>
            <person name="Venter J.C."/>
            <person name="Vicario S."/>
            <person name="Vieira F.G."/>
            <person name="Vilella A.J."/>
            <person name="Villasante A."/>
            <person name="Walenz B."/>
            <person name="Wang J."/>
            <person name="Wasserman M."/>
            <person name="Watts T."/>
            <person name="Wilson D."/>
            <person name="Wilson R.K."/>
            <person name="Wing R.A."/>
            <person name="Wolfner M.F."/>
            <person name="Wong A."/>
            <person name="Wong G.K."/>
            <person name="Wu C.I."/>
            <person name="Wu G."/>
            <person name="Yamamoto D."/>
            <person name="Yang H.P."/>
            <person name="Yang S.P."/>
            <person name="Yorke J.A."/>
            <person name="Yoshida K."/>
            <person name="Zdobnov E."/>
            <person name="Zhang P."/>
            <person name="Zhang Y."/>
            <person name="Zimin A.V."/>
            <person name="Baldwin J."/>
            <person name="Abdouelleil A."/>
            <person name="Abdulkadir J."/>
            <person name="Abebe A."/>
            <person name="Abera B."/>
            <person name="Abreu J."/>
            <person name="Acer S.C."/>
            <person name="Aftuck L."/>
            <person name="Alexander A."/>
            <person name="An P."/>
            <person name="Anderson E."/>
            <person name="Anderson S."/>
            <person name="Arachi H."/>
            <person name="Azer M."/>
            <person name="Bachantsang P."/>
            <person name="Barry A."/>
            <person name="Bayul T."/>
            <person name="Berlin A."/>
            <person name="Bessette D."/>
            <person name="Bloom T."/>
            <person name="Blye J."/>
            <person name="Boguslavskiy L."/>
            <person name="Bonnet C."/>
            <person name="Boukhgalter B."/>
            <person name="Bourzgui I."/>
            <person name="Brown A."/>
            <person name="Cahill P."/>
            <person name="Channer S."/>
            <person name="Cheshatsang Y."/>
            <person name="Chuda L."/>
            <person name="Citroen M."/>
            <person name="Collymore A."/>
            <person name="Cooke P."/>
            <person name="Costello M."/>
            <person name="D'Aco K."/>
            <person name="Daza R."/>
            <person name="De Haan G."/>
            <person name="DeGray S."/>
            <person name="DeMaso C."/>
            <person name="Dhargay N."/>
            <person name="Dooley K."/>
            <person name="Dooley E."/>
            <person name="Doricent M."/>
            <person name="Dorje P."/>
            <person name="Dorjee K."/>
            <person name="Dupes A."/>
            <person name="Elong R."/>
            <person name="Falk J."/>
            <person name="Farina A."/>
            <person name="Faro S."/>
            <person name="Ferguson D."/>
            <person name="Fisher S."/>
            <person name="Foley C.D."/>
            <person name="Franke A."/>
            <person name="Friedrich D."/>
            <person name="Gadbois L."/>
            <person name="Gearin G."/>
            <person name="Gearin C.R."/>
            <person name="Giannoukos G."/>
            <person name="Goode T."/>
            <person name="Graham J."/>
            <person name="Grandbois E."/>
            <person name="Grewal S."/>
            <person name="Gyaltsen K."/>
            <person name="Hafez N."/>
            <person name="Hagos B."/>
            <person name="Hall J."/>
            <person name="Henson C."/>
            <person name="Hollinger A."/>
            <person name="Honan T."/>
            <person name="Huard M.D."/>
            <person name="Hughes L."/>
            <person name="Hurhula B."/>
            <person name="Husby M.E."/>
            <person name="Kamat A."/>
            <person name="Kanga B."/>
            <person name="Kashin S."/>
            <person name="Khazanovich D."/>
            <person name="Kisner P."/>
            <person name="Lance K."/>
            <person name="Lara M."/>
            <person name="Lee W."/>
            <person name="Lennon N."/>
            <person name="Letendre F."/>
            <person name="LeVine R."/>
            <person name="Lipovsky A."/>
            <person name="Liu X."/>
            <person name="Liu J."/>
            <person name="Liu S."/>
            <person name="Lokyitsang T."/>
            <person name="Lokyitsang Y."/>
            <person name="Lubonja R."/>
            <person name="Lui A."/>
            <person name="MacDonald P."/>
            <person name="Magnisalis V."/>
            <person name="Maru K."/>
            <person name="Matthews C."/>
            <person name="McCusker W."/>
            <person name="McDonough S."/>
            <person name="Mehta T."/>
            <person name="Meldrim J."/>
            <person name="Meneus L."/>
            <person name="Mihai O."/>
            <person name="Mihalev A."/>
            <person name="Mihova T."/>
            <person name="Mittelman R."/>
            <person name="Mlenga V."/>
            <person name="Montmayeur A."/>
            <person name="Mulrain L."/>
            <person name="Navidi A."/>
            <person name="Naylor J."/>
            <person name="Negash T."/>
            <person name="Nguyen T."/>
            <person name="Nguyen N."/>
            <person name="Nicol R."/>
            <person name="Norbu C."/>
            <person name="Norbu N."/>
            <person name="Novod N."/>
            <person name="O'Neill B."/>
            <person name="Osman S."/>
            <person name="Markiewicz E."/>
            <person name="Oyono O.L."/>
            <person name="Patti C."/>
            <person name="Phunkhang P."/>
            <person name="Pierre F."/>
            <person name="Priest M."/>
            <person name="Raghuraman S."/>
            <person name="Rege F."/>
            <person name="Reyes R."/>
            <person name="Rise C."/>
            <person name="Rogov P."/>
            <person name="Ross K."/>
            <person name="Ryan E."/>
            <person name="Settipalli S."/>
            <person name="Shea T."/>
            <person name="Sherpa N."/>
            <person name="Shi L."/>
            <person name="Shih D."/>
            <person name="Sparrow T."/>
            <person name="Spaulding J."/>
            <person name="Stalker J."/>
            <person name="Stange-Thomann N."/>
            <person name="Stavropoulos S."/>
            <person name="Stone C."/>
            <person name="Strader C."/>
            <person name="Tesfaye S."/>
            <person name="Thomson T."/>
            <person name="Thoulutsang Y."/>
            <person name="Thoulutsang D."/>
            <person name="Topham K."/>
            <person name="Topping I."/>
            <person name="Tsamla T."/>
            <person name="Vassiliev H."/>
            <person name="Vo A."/>
            <person name="Wangchuk T."/>
            <person name="Wangdi T."/>
            <person name="Weiand M."/>
            <person name="Wilkinson J."/>
            <person name="Wilson A."/>
            <person name="Yadav S."/>
            <person name="Young G."/>
            <person name="Yu Q."/>
            <person name="Zembek L."/>
            <person name="Zhong D."/>
            <person name="Zimmer A."/>
            <person name="Zwirko Z."/>
            <person name="Jaffe D.B."/>
            <person name="Alvarez P."/>
            <person name="Brockman W."/>
            <person name="Butler J."/>
            <person name="Chin C."/>
            <person name="Gnerre S."/>
            <person name="Grabherr M."/>
            <person name="Kleber M."/>
            <person name="Mauceli E."/>
            <person name="MacCallum I."/>
        </authorList>
    </citation>
    <scope>NUCLEOTIDE SEQUENCE [LARGE SCALE GENOMIC DNA]</scope>
    <source>
        <strain evidence="2">Tai18E2 / Tucson 14021-0261.01</strain>
    </source>
</reference>
<reference evidence="1 2" key="2">
    <citation type="journal article" date="2007" name="PLoS Biol.">
        <title>Principles of genome evolution in the Drosophila melanogaster species group.</title>
        <authorList>
            <person name="Ranz J.M."/>
            <person name="Maurin D."/>
            <person name="Chan Y.S."/>
            <person name="von Grotthuss M."/>
            <person name="Hillier L.W."/>
            <person name="Roote J."/>
            <person name="Ashburner M."/>
            <person name="Bergman C.M."/>
        </authorList>
    </citation>
    <scope>NUCLEOTIDE SEQUENCE [LARGE SCALE GENOMIC DNA]</scope>
    <source>
        <strain evidence="2">Tai18E2 / Tucson 14021-0261.01</strain>
    </source>
</reference>